<evidence type="ECO:0000313" key="2">
    <source>
        <dbReference type="EMBL" id="KXN73023.1"/>
    </source>
</evidence>
<keyword evidence="1" id="KW-0812">Transmembrane</keyword>
<feature type="transmembrane region" description="Helical" evidence="1">
    <location>
        <begin position="351"/>
        <end position="369"/>
    </location>
</feature>
<evidence type="ECO:0000256" key="1">
    <source>
        <dbReference type="SAM" id="Phobius"/>
    </source>
</evidence>
<dbReference type="PANTHER" id="PTHR12459">
    <property type="entry name" value="TRANSMEMBRANE PROTEIN 135-RELATED"/>
    <property type="match status" value="1"/>
</dbReference>
<feature type="transmembrane region" description="Helical" evidence="1">
    <location>
        <begin position="41"/>
        <end position="58"/>
    </location>
</feature>
<keyword evidence="1" id="KW-1133">Transmembrane helix</keyword>
<evidence type="ECO:0008006" key="4">
    <source>
        <dbReference type="Google" id="ProtNLM"/>
    </source>
</evidence>
<feature type="transmembrane region" description="Helical" evidence="1">
    <location>
        <begin position="78"/>
        <end position="99"/>
    </location>
</feature>
<keyword evidence="1" id="KW-0472">Membrane</keyword>
<protein>
    <recommendedName>
        <fullName evidence="4">Transmembrane protein 135 N-terminal domain-containing protein</fullName>
    </recommendedName>
</protein>
<dbReference type="InterPro" id="IPR026749">
    <property type="entry name" value="Tmem135"/>
</dbReference>
<evidence type="ECO:0000313" key="3">
    <source>
        <dbReference type="Proteomes" id="UP000070444"/>
    </source>
</evidence>
<feature type="transmembrane region" description="Helical" evidence="1">
    <location>
        <begin position="381"/>
        <end position="398"/>
    </location>
</feature>
<sequence>MTLRISKNQVNRITYDEEEYKKIPLNKENITKLLKAATKKATKSFFIGISLVTVGGLLTDKNFNIKKVSKKPSLLLALMYSLRFTPMFAFSHSFLYTIISETLPIITKWSFLTSDIIAGLVSGFSCMMDTQKQQSFVSLWSLSNFVQAGCLYLDKENILRIPHGAKLIFSTFVAQLYYSLLYHPLSLPAPDLRNLKSRIPLGSIKNLFIRNENEGYDPTLFEIVAGNRYGTICSHAHSQNISCESNSTLTGIHFARENFNYFFAISIIPTLILNTKSLIKRPFSLLGSKLMNLGQTLSTISLTSGLLNYIACKSNWTQSTRYYLNPLRHLSIIQAFLAGLISSGIPNNKRLIYFNSIMGMSAITSLFNILRKKNLIFKMPLFHPICYSVCYTILLALMRRYPSVLSPTMLVGLKSFFIQGRILKPAEDEIDDDQFSSYNDDQVERYHEDLAEKYHEDLVERYNDDIVVTYSDDQAESYDD</sequence>
<gene>
    <name evidence="2" type="ORF">CONCODRAFT_15740</name>
</gene>
<organism evidence="2 3">
    <name type="scientific">Conidiobolus coronatus (strain ATCC 28846 / CBS 209.66 / NRRL 28638)</name>
    <name type="common">Delacroixia coronata</name>
    <dbReference type="NCBI Taxonomy" id="796925"/>
    <lineage>
        <taxon>Eukaryota</taxon>
        <taxon>Fungi</taxon>
        <taxon>Fungi incertae sedis</taxon>
        <taxon>Zoopagomycota</taxon>
        <taxon>Entomophthoromycotina</taxon>
        <taxon>Entomophthoromycetes</taxon>
        <taxon>Entomophthorales</taxon>
        <taxon>Ancylistaceae</taxon>
        <taxon>Conidiobolus</taxon>
    </lineage>
</organism>
<feature type="transmembrane region" description="Helical" evidence="1">
    <location>
        <begin position="259"/>
        <end position="279"/>
    </location>
</feature>
<dbReference type="AlphaFoldDB" id="A0A137PDF5"/>
<proteinExistence type="predicted"/>
<dbReference type="Proteomes" id="UP000070444">
    <property type="component" value="Unassembled WGS sequence"/>
</dbReference>
<accession>A0A137PDF5</accession>
<dbReference type="PANTHER" id="PTHR12459:SF15">
    <property type="entry name" value="TRANSMEMBRANE PROTEIN 135"/>
    <property type="match status" value="1"/>
</dbReference>
<feature type="transmembrane region" description="Helical" evidence="1">
    <location>
        <begin position="327"/>
        <end position="345"/>
    </location>
</feature>
<reference evidence="2 3" key="1">
    <citation type="journal article" date="2015" name="Genome Biol. Evol.">
        <title>Phylogenomic analyses indicate that early fungi evolved digesting cell walls of algal ancestors of land plants.</title>
        <authorList>
            <person name="Chang Y."/>
            <person name="Wang S."/>
            <person name="Sekimoto S."/>
            <person name="Aerts A.L."/>
            <person name="Choi C."/>
            <person name="Clum A."/>
            <person name="LaButti K.M."/>
            <person name="Lindquist E.A."/>
            <person name="Yee Ngan C."/>
            <person name="Ohm R.A."/>
            <person name="Salamov A.A."/>
            <person name="Grigoriev I.V."/>
            <person name="Spatafora J.W."/>
            <person name="Berbee M.L."/>
        </authorList>
    </citation>
    <scope>NUCLEOTIDE SEQUENCE [LARGE SCALE GENOMIC DNA]</scope>
    <source>
        <strain evidence="2 3">NRRL 28638</strain>
    </source>
</reference>
<dbReference type="EMBL" id="KQ964442">
    <property type="protein sequence ID" value="KXN73023.1"/>
    <property type="molecule type" value="Genomic_DNA"/>
</dbReference>
<keyword evidence="3" id="KW-1185">Reference proteome</keyword>
<name>A0A137PDF5_CONC2</name>